<keyword evidence="1" id="KW-0732">Signal</keyword>
<protein>
    <recommendedName>
        <fullName evidence="4">Lipoprotein</fullName>
    </recommendedName>
</protein>
<dbReference type="Proteomes" id="UP000184192">
    <property type="component" value="Unassembled WGS sequence"/>
</dbReference>
<name>A0A1M6BBN2_9BACE</name>
<evidence type="ECO:0000313" key="3">
    <source>
        <dbReference type="Proteomes" id="UP000184192"/>
    </source>
</evidence>
<proteinExistence type="predicted"/>
<dbReference type="eggNOG" id="ENOG50301R8">
    <property type="taxonomic scope" value="Bacteria"/>
</dbReference>
<dbReference type="AlphaFoldDB" id="A0A1M6BBN2"/>
<dbReference type="PROSITE" id="PS51257">
    <property type="entry name" value="PROKAR_LIPOPROTEIN"/>
    <property type="match status" value="1"/>
</dbReference>
<dbReference type="EMBL" id="FQZN01000002">
    <property type="protein sequence ID" value="SHI46077.1"/>
    <property type="molecule type" value="Genomic_DNA"/>
</dbReference>
<evidence type="ECO:0000313" key="2">
    <source>
        <dbReference type="EMBL" id="SHI46077.1"/>
    </source>
</evidence>
<reference evidence="3" key="1">
    <citation type="submission" date="2016-11" db="EMBL/GenBank/DDBJ databases">
        <authorList>
            <person name="Varghese N."/>
            <person name="Submissions S."/>
        </authorList>
    </citation>
    <scope>NUCLEOTIDE SEQUENCE [LARGE SCALE GENOMIC DNA]</scope>
    <source>
        <strain evidence="3">DSM 26884</strain>
    </source>
</reference>
<organism evidence="2 3">
    <name type="scientific">Bacteroides stercorirosoris</name>
    <dbReference type="NCBI Taxonomy" id="871324"/>
    <lineage>
        <taxon>Bacteria</taxon>
        <taxon>Pseudomonadati</taxon>
        <taxon>Bacteroidota</taxon>
        <taxon>Bacteroidia</taxon>
        <taxon>Bacteroidales</taxon>
        <taxon>Bacteroidaceae</taxon>
        <taxon>Bacteroides</taxon>
    </lineage>
</organism>
<sequence>MRPGFLFANLICVLCLFASCASSKVVEGDGTVHAAPIIRASEFSQKYNMQLDFMKHHFSGLLIVKELPDHEIRILASTYFGLSLFDFSLRDEEFHVNSCIEPMKKKKILRLLETDFKNLFLNGKNIRIKKKNSTFEKRVTGRGFGKSVFYLSEFISGHPEQIRIKHPWLRLSIQLDKLKEKQD</sequence>
<keyword evidence="3" id="KW-1185">Reference proteome</keyword>
<dbReference type="RefSeq" id="WP_025831799.1">
    <property type="nucleotide sequence ID" value="NZ_CAMTFU010000017.1"/>
</dbReference>
<gene>
    <name evidence="2" type="ORF">SAMN05444350_102278</name>
</gene>
<feature type="signal peptide" evidence="1">
    <location>
        <begin position="1"/>
        <end position="23"/>
    </location>
</feature>
<feature type="chain" id="PRO_5009916039" description="Lipoprotein" evidence="1">
    <location>
        <begin position="24"/>
        <end position="183"/>
    </location>
</feature>
<dbReference type="GeneID" id="92710813"/>
<evidence type="ECO:0008006" key="4">
    <source>
        <dbReference type="Google" id="ProtNLM"/>
    </source>
</evidence>
<accession>A0A1M6BBN2</accession>
<evidence type="ECO:0000256" key="1">
    <source>
        <dbReference type="SAM" id="SignalP"/>
    </source>
</evidence>